<dbReference type="PROSITE" id="PS50146">
    <property type="entry name" value="DAGK"/>
    <property type="match status" value="1"/>
</dbReference>
<name>A0A0R3X107_HYDTA</name>
<dbReference type="PANTHER" id="PTHR12358">
    <property type="entry name" value="SPHINGOSINE KINASE"/>
    <property type="match status" value="1"/>
</dbReference>
<dbReference type="Pfam" id="PF19280">
    <property type="entry name" value="CERK_C"/>
    <property type="match status" value="1"/>
</dbReference>
<dbReference type="GO" id="GO:0016020">
    <property type="term" value="C:membrane"/>
    <property type="evidence" value="ECO:0007669"/>
    <property type="project" value="GOC"/>
</dbReference>
<keyword evidence="4" id="KW-1185">Reference proteome</keyword>
<protein>
    <submittedName>
        <fullName evidence="5">DAGKc domain-containing protein</fullName>
    </submittedName>
</protein>
<feature type="region of interest" description="Disordered" evidence="1">
    <location>
        <begin position="449"/>
        <end position="509"/>
    </location>
</feature>
<dbReference type="PANTHER" id="PTHR12358:SF111">
    <property type="entry name" value="CERAMIDE KINASE, ISOFORM A"/>
    <property type="match status" value="1"/>
</dbReference>
<accession>A0A0R3X107</accession>
<feature type="region of interest" description="Disordered" evidence="1">
    <location>
        <begin position="1487"/>
        <end position="1523"/>
    </location>
</feature>
<dbReference type="GO" id="GO:0006672">
    <property type="term" value="P:ceramide metabolic process"/>
    <property type="evidence" value="ECO:0007669"/>
    <property type="project" value="TreeGrafter"/>
</dbReference>
<feature type="region of interest" description="Disordered" evidence="1">
    <location>
        <begin position="292"/>
        <end position="348"/>
    </location>
</feature>
<evidence type="ECO:0000313" key="4">
    <source>
        <dbReference type="Proteomes" id="UP000274429"/>
    </source>
</evidence>
<dbReference type="EMBL" id="UYWX01020326">
    <property type="protein sequence ID" value="VDM31108.1"/>
    <property type="molecule type" value="Genomic_DNA"/>
</dbReference>
<reference evidence="5" key="1">
    <citation type="submission" date="2017-02" db="UniProtKB">
        <authorList>
            <consortium name="WormBaseParasite"/>
        </authorList>
    </citation>
    <scope>IDENTIFICATION</scope>
</reference>
<feature type="compositionally biased region" description="Polar residues" evidence="1">
    <location>
        <begin position="308"/>
        <end position="323"/>
    </location>
</feature>
<feature type="compositionally biased region" description="Polar residues" evidence="1">
    <location>
        <begin position="1188"/>
        <end position="1205"/>
    </location>
</feature>
<dbReference type="InterPro" id="IPR045363">
    <property type="entry name" value="CERK_C"/>
</dbReference>
<reference evidence="3 4" key="2">
    <citation type="submission" date="2018-11" db="EMBL/GenBank/DDBJ databases">
        <authorList>
            <consortium name="Pathogen Informatics"/>
        </authorList>
    </citation>
    <scope>NUCLEOTIDE SEQUENCE [LARGE SCALE GENOMIC DNA]</scope>
</reference>
<proteinExistence type="predicted"/>
<dbReference type="InterPro" id="IPR017438">
    <property type="entry name" value="ATP-NAD_kinase_N"/>
</dbReference>
<feature type="region of interest" description="Disordered" evidence="1">
    <location>
        <begin position="371"/>
        <end position="396"/>
    </location>
</feature>
<feature type="region of interest" description="Disordered" evidence="1">
    <location>
        <begin position="594"/>
        <end position="630"/>
    </location>
</feature>
<evidence type="ECO:0000259" key="2">
    <source>
        <dbReference type="PROSITE" id="PS50146"/>
    </source>
</evidence>
<dbReference type="Gene3D" id="2.60.200.40">
    <property type="match status" value="1"/>
</dbReference>
<dbReference type="Pfam" id="PF00781">
    <property type="entry name" value="DAGK_cat"/>
    <property type="match status" value="1"/>
</dbReference>
<gene>
    <name evidence="3" type="ORF">TTAC_LOCUS6836</name>
</gene>
<dbReference type="Proteomes" id="UP000274429">
    <property type="component" value="Unassembled WGS sequence"/>
</dbReference>
<feature type="region of interest" description="Disordered" evidence="1">
    <location>
        <begin position="1188"/>
        <end position="1207"/>
    </location>
</feature>
<dbReference type="SUPFAM" id="SSF111331">
    <property type="entry name" value="NAD kinase/diacylglycerol kinase-like"/>
    <property type="match status" value="2"/>
</dbReference>
<feature type="compositionally biased region" description="Basic and acidic residues" evidence="1">
    <location>
        <begin position="486"/>
        <end position="504"/>
    </location>
</feature>
<evidence type="ECO:0000313" key="3">
    <source>
        <dbReference type="EMBL" id="VDM31108.1"/>
    </source>
</evidence>
<feature type="compositionally biased region" description="Polar residues" evidence="1">
    <location>
        <begin position="1487"/>
        <end position="1500"/>
    </location>
</feature>
<feature type="compositionally biased region" description="Basic and acidic residues" evidence="1">
    <location>
        <begin position="387"/>
        <end position="396"/>
    </location>
</feature>
<dbReference type="GO" id="GO:0001729">
    <property type="term" value="F:ceramide kinase activity"/>
    <property type="evidence" value="ECO:0007669"/>
    <property type="project" value="TreeGrafter"/>
</dbReference>
<organism evidence="5">
    <name type="scientific">Hydatigena taeniaeformis</name>
    <name type="common">Feline tapeworm</name>
    <name type="synonym">Taenia taeniaeformis</name>
    <dbReference type="NCBI Taxonomy" id="6205"/>
    <lineage>
        <taxon>Eukaryota</taxon>
        <taxon>Metazoa</taxon>
        <taxon>Spiralia</taxon>
        <taxon>Lophotrochozoa</taxon>
        <taxon>Platyhelminthes</taxon>
        <taxon>Cestoda</taxon>
        <taxon>Eucestoda</taxon>
        <taxon>Cyclophyllidea</taxon>
        <taxon>Taeniidae</taxon>
        <taxon>Hydatigera</taxon>
    </lineage>
</organism>
<sequence>MRFGAWKIQAWNVLGDSEEINSWYNQIQLCCELSVTTHQGHCKNFILMEDLQSYDGVVAVGGDGLFSEVLHGLLYRARTDAKLPLYKQHKPFSLEVTPRLRVGLIPAGKDTVLGATLCLWHLREVSGTSNAQPWFVLMDKFNDYVSAEYLLENTPDKLRAIYGDARVKTAGLKTGCRIEVTKRVLRRLVSPGNWTRLSILRVTGPDDQSIAQFNRLIEACIPIHSNRREYPRRASLTLLARPPTLAESRFARGSPQSYLQMSPVQRYADTPSAASNHLNDCFQSCDQKAGSGSREFGVSASKEHAHSGSVSCNNTPQSRSETVALSRKTASHSRSEATPKPKPRGLYRRLNDSCLLSSPPKEMVIAHKRMAASHRSRPESSGISLHLSEKHRNRDLSVSDRTTLNDVTSVITDPATGLGYLRRSNVRNASTLPNSKRLHLSRSKIYELEHHPTQELGSDSPRKPRRPRSLGARNRVQSSSDILFGVKREVSHRSKSPTKKEIKDAPQALAPLGNLSVRTRLRKSKRSRKSPLPERIITHSTSPHDILTSDYHEWGKVKSAKRTPSISPYKLSEKVRHESRSLNKMAVIVDNGGKDFAEPDGNTHGMKSTTSEYLSESRSQANRTTESSVGREVHADFGGISESIDQTSKSHLDHKTDVVPNLGTPRAHLPVSPTLIDELEMLDSSIDLVSVIQNKNLNPTIENYSDLHQLVEHEKYVTTSVADILQMDFSTVASTSMNDTGALTPPPSTSLNSNKIKGTTGSLVYKSAAGTGTTRYHLDEHFENNLDNQPELLIPNNRETTGVPSLEQLAEFSENGRPASYLNDFSAGRKFLHGTEVLMTVSPAAILLFAKDEAIDLPCGILSLLQFPEYEEGTTVRVETRQRVCHLVEHVISVLSEEAMPSPMSTYGINYSNAELDWNRSGDLLKFKPLSSLACCTANVTTISEMLPTHSEALKDSVLIHSLGNSQCLSSDSCMNIKDVMGSTELARGNPGCEDVDDRPNCACGLGMSKRMDVVEDSGFCTEISGRHESLPTPPSECQLLILPCVDDAVDQTQFLPPPPSPNSELAKCDDHGFSKNVENCEDVSRKQPPDTDILNTCDGVCLPENCHSASTPLFQKEIDENACTVGMRNAIQNRIDNVVEGASFSINRDALEGATSSLASFSIKLNSPSSSSPKQVVIQTSLLNTKNNLKSPGHNSLPSSTSSIPLDLPVPSGPECDLMQLRQPKQDRRIKSAGASPLHFDVLIDISAPRSAQYHGNNSFGLPQNCHASTVVSVDLDDVGTQENTHNATELSNRGRMESPISITLITELQGEGCGTSTLESFFRVAVPFKAKFFQNVLGFDIGVDVLGIHDASTKAFLRYTVSLLGYGFHGDILEPSERLRWLGPPRYDFAGAIKWLKLACYKCRIAYLPSTSSTPFDEKICVASCPICLASDGDHEGNAWTVRAGLPMTSSEVRQADGPGIQTHPTTSSLVDSPTLCFHPPHTSSVHPNLSAQNNLSAEVTEKRNDSLGEEGEESESQEKGLTTRWQVIVGDFVAVNAFLISCRCAKSPLGPAPAAHLGDGFLDLVLVRRCSRMKYLRYLVKLTNRHWKRKSEHLQMPFVEAYRVRAFHFEALNRYGCPVAPDETVGEDTSVWCVDGEVLCNPNIICWCVRVHFLLSSLISL</sequence>
<evidence type="ECO:0000256" key="1">
    <source>
        <dbReference type="SAM" id="MobiDB-lite"/>
    </source>
</evidence>
<feature type="region of interest" description="Disordered" evidence="1">
    <location>
        <begin position="522"/>
        <end position="547"/>
    </location>
</feature>
<feature type="compositionally biased region" description="Polar residues" evidence="1">
    <location>
        <begin position="605"/>
        <end position="628"/>
    </location>
</feature>
<evidence type="ECO:0000313" key="5">
    <source>
        <dbReference type="WBParaSite" id="TTAC_0000685101-mRNA-1"/>
    </source>
</evidence>
<dbReference type="STRING" id="6205.A0A0R3X107"/>
<dbReference type="OrthoDB" id="530923at2759"/>
<dbReference type="Gene3D" id="3.40.50.10330">
    <property type="entry name" value="Probable inorganic polyphosphate/atp-NAD kinase, domain 1"/>
    <property type="match status" value="1"/>
</dbReference>
<dbReference type="WBParaSite" id="TTAC_0000685101-mRNA-1">
    <property type="protein sequence ID" value="TTAC_0000685101-mRNA-1"/>
    <property type="gene ID" value="TTAC_0000685101"/>
</dbReference>
<dbReference type="InterPro" id="IPR016064">
    <property type="entry name" value="NAD/diacylglycerol_kinase_sf"/>
</dbReference>
<feature type="domain" description="DAGKc" evidence="2">
    <location>
        <begin position="32"/>
        <end position="108"/>
    </location>
</feature>
<dbReference type="InterPro" id="IPR001206">
    <property type="entry name" value="Diacylglycerol_kinase_cat_dom"/>
</dbReference>
<dbReference type="InterPro" id="IPR050187">
    <property type="entry name" value="Lipid_Phosphate_FormReg"/>
</dbReference>